<name>A0A1M7K1U5_9BACT</name>
<organism evidence="7 8">
    <name type="scientific">Chitinophaga jiangningensis</name>
    <dbReference type="NCBI Taxonomy" id="1419482"/>
    <lineage>
        <taxon>Bacteria</taxon>
        <taxon>Pseudomonadati</taxon>
        <taxon>Bacteroidota</taxon>
        <taxon>Chitinophagia</taxon>
        <taxon>Chitinophagales</taxon>
        <taxon>Chitinophagaceae</taxon>
        <taxon>Chitinophaga</taxon>
    </lineage>
</organism>
<dbReference type="PANTHER" id="PTHR43027:SF2">
    <property type="entry name" value="TRANSPORT PERMEASE PROTEIN"/>
    <property type="match status" value="1"/>
</dbReference>
<feature type="transmembrane region" description="Helical" evidence="5">
    <location>
        <begin position="130"/>
        <end position="152"/>
    </location>
</feature>
<feature type="transmembrane region" description="Helical" evidence="5">
    <location>
        <begin position="222"/>
        <end position="244"/>
    </location>
</feature>
<dbReference type="EMBL" id="FRBL01000009">
    <property type="protein sequence ID" value="SHM58933.1"/>
    <property type="molecule type" value="Genomic_DNA"/>
</dbReference>
<keyword evidence="8" id="KW-1185">Reference proteome</keyword>
<accession>A0A1M7K1U5</accession>
<proteinExistence type="predicted"/>
<sequence>MAIQIPATKEVLTALIRADFTTVWRNRRSLRLVLAVPLIILISWKGLVSHLGAFVVLSSVLTIGLTSIGLMGYTNSIARDRDKGVFQRLRVAPVSSWTIMFSRISVQVALIAVMTLLVFTVGYAVDGIRISALGYVTGFLMTLLAGCLYLGLGQLITGLIKNPETVNSTTRLVYFAFIMVGMFGQFGVLGDVVKYFVIWSPYGVVQKALAGSLQPLTWTMDHTLAVAGILAYTLVFVGLGVKYFKWDNK</sequence>
<dbReference type="RefSeq" id="WP_073085524.1">
    <property type="nucleotide sequence ID" value="NZ_FRBL01000009.1"/>
</dbReference>
<evidence type="ECO:0000256" key="3">
    <source>
        <dbReference type="ARBA" id="ARBA00022989"/>
    </source>
</evidence>
<evidence type="ECO:0000256" key="5">
    <source>
        <dbReference type="SAM" id="Phobius"/>
    </source>
</evidence>
<feature type="transmembrane region" description="Helical" evidence="5">
    <location>
        <begin position="172"/>
        <end position="202"/>
    </location>
</feature>
<gene>
    <name evidence="7" type="ORF">SAMN05444266_109104</name>
</gene>
<dbReference type="OrthoDB" id="5116867at2"/>
<protein>
    <submittedName>
        <fullName evidence="7">ABC-2 type transport system permease protein</fullName>
    </submittedName>
</protein>
<evidence type="ECO:0000256" key="1">
    <source>
        <dbReference type="ARBA" id="ARBA00004141"/>
    </source>
</evidence>
<dbReference type="PANTHER" id="PTHR43027">
    <property type="entry name" value="DOXORUBICIN RESISTANCE ABC TRANSPORTER PERMEASE PROTEIN DRRC-RELATED"/>
    <property type="match status" value="1"/>
</dbReference>
<evidence type="ECO:0000256" key="4">
    <source>
        <dbReference type="ARBA" id="ARBA00023136"/>
    </source>
</evidence>
<evidence type="ECO:0000256" key="2">
    <source>
        <dbReference type="ARBA" id="ARBA00022692"/>
    </source>
</evidence>
<evidence type="ECO:0000313" key="7">
    <source>
        <dbReference type="EMBL" id="SHM58933.1"/>
    </source>
</evidence>
<feature type="transmembrane region" description="Helical" evidence="5">
    <location>
        <begin position="30"/>
        <end position="47"/>
    </location>
</feature>
<evidence type="ECO:0000259" key="6">
    <source>
        <dbReference type="Pfam" id="PF01061"/>
    </source>
</evidence>
<keyword evidence="4 5" id="KW-0472">Membrane</keyword>
<dbReference type="GO" id="GO:0016020">
    <property type="term" value="C:membrane"/>
    <property type="evidence" value="ECO:0007669"/>
    <property type="project" value="UniProtKB-SubCell"/>
</dbReference>
<keyword evidence="3 5" id="KW-1133">Transmembrane helix</keyword>
<dbReference type="InterPro" id="IPR052902">
    <property type="entry name" value="ABC-2_transporter"/>
</dbReference>
<dbReference type="Pfam" id="PF01061">
    <property type="entry name" value="ABC2_membrane"/>
    <property type="match status" value="1"/>
</dbReference>
<dbReference type="GO" id="GO:0140359">
    <property type="term" value="F:ABC-type transporter activity"/>
    <property type="evidence" value="ECO:0007669"/>
    <property type="project" value="InterPro"/>
</dbReference>
<dbReference type="InterPro" id="IPR013525">
    <property type="entry name" value="ABC2_TM"/>
</dbReference>
<dbReference type="AlphaFoldDB" id="A0A1M7K1U5"/>
<feature type="transmembrane region" description="Helical" evidence="5">
    <location>
        <begin position="53"/>
        <end position="73"/>
    </location>
</feature>
<feature type="domain" description="ABC-2 type transporter transmembrane" evidence="6">
    <location>
        <begin position="12"/>
        <end position="189"/>
    </location>
</feature>
<keyword evidence="2 5" id="KW-0812">Transmembrane</keyword>
<feature type="transmembrane region" description="Helical" evidence="5">
    <location>
        <begin position="104"/>
        <end position="124"/>
    </location>
</feature>
<reference evidence="7 8" key="1">
    <citation type="submission" date="2016-11" db="EMBL/GenBank/DDBJ databases">
        <authorList>
            <person name="Jaros S."/>
            <person name="Januszkiewicz K."/>
            <person name="Wedrychowicz H."/>
        </authorList>
    </citation>
    <scope>NUCLEOTIDE SEQUENCE [LARGE SCALE GENOMIC DNA]</scope>
    <source>
        <strain evidence="7 8">DSM 27406</strain>
    </source>
</reference>
<dbReference type="Proteomes" id="UP000184420">
    <property type="component" value="Unassembled WGS sequence"/>
</dbReference>
<dbReference type="STRING" id="1419482.SAMN05444266_109104"/>
<comment type="subcellular location">
    <subcellularLocation>
        <location evidence="1">Membrane</location>
        <topology evidence="1">Multi-pass membrane protein</topology>
    </subcellularLocation>
</comment>
<evidence type="ECO:0000313" key="8">
    <source>
        <dbReference type="Proteomes" id="UP000184420"/>
    </source>
</evidence>